<evidence type="ECO:0000313" key="1">
    <source>
        <dbReference type="EMBL" id="CAH1634705.1"/>
    </source>
</evidence>
<evidence type="ECO:0000313" key="2">
    <source>
        <dbReference type="Proteomes" id="UP001153321"/>
    </source>
</evidence>
<sequence>MLAMSRQIEEEIQDSLEDLNNTEEQVEESDIMFSSADSQEMLDLVESLEIKRKNIAHPIVTAILQISLISQIMEITHHLRGQNTNLKVILNITEKMCIAIVAALPVRQILLVLTVAHLVQVTLQVAHPVQITPQKTMELTSNQVLLLIVSEDRSEQETNKRQSRKRQRNPNEWKQALSKRLKKCGKEYITKRGQTVPAKSLGPPCKSSCRLSCSTKVLPEKRNDIFKSYWALGTHQRQRFSGILRKKTNACNPKTQD</sequence>
<gene>
    <name evidence="1" type="ORF">SPLIT_LOCUS67</name>
</gene>
<dbReference type="PANTHER" id="PTHR10773:SF19">
    <property type="match status" value="1"/>
</dbReference>
<accession>A0A9P0HVQ0</accession>
<dbReference type="Proteomes" id="UP001153321">
    <property type="component" value="Chromosome 1"/>
</dbReference>
<name>A0A9P0HVQ0_SPOLI</name>
<reference evidence="1" key="1">
    <citation type="submission" date="2022-02" db="EMBL/GenBank/DDBJ databases">
        <authorList>
            <person name="King R."/>
        </authorList>
    </citation>
    <scope>NUCLEOTIDE SEQUENCE</scope>
</reference>
<proteinExistence type="predicted"/>
<protein>
    <submittedName>
        <fullName evidence="1">Uncharacterized protein</fullName>
    </submittedName>
</protein>
<dbReference type="PANTHER" id="PTHR10773">
    <property type="entry name" value="DNA-DIRECTED RNA POLYMERASES I, II, AND III SUBUNIT RPABC2"/>
    <property type="match status" value="1"/>
</dbReference>
<keyword evidence="2" id="KW-1185">Reference proteome</keyword>
<organism evidence="1 2">
    <name type="scientific">Spodoptera littoralis</name>
    <name type="common">Egyptian cotton leafworm</name>
    <dbReference type="NCBI Taxonomy" id="7109"/>
    <lineage>
        <taxon>Eukaryota</taxon>
        <taxon>Metazoa</taxon>
        <taxon>Ecdysozoa</taxon>
        <taxon>Arthropoda</taxon>
        <taxon>Hexapoda</taxon>
        <taxon>Insecta</taxon>
        <taxon>Pterygota</taxon>
        <taxon>Neoptera</taxon>
        <taxon>Endopterygota</taxon>
        <taxon>Lepidoptera</taxon>
        <taxon>Glossata</taxon>
        <taxon>Ditrysia</taxon>
        <taxon>Noctuoidea</taxon>
        <taxon>Noctuidae</taxon>
        <taxon>Amphipyrinae</taxon>
        <taxon>Spodoptera</taxon>
    </lineage>
</organism>
<dbReference type="AlphaFoldDB" id="A0A9P0HVQ0"/>
<dbReference type="EMBL" id="LR824532">
    <property type="protein sequence ID" value="CAH1634705.1"/>
    <property type="molecule type" value="Genomic_DNA"/>
</dbReference>